<keyword evidence="7" id="KW-1185">Reference proteome</keyword>
<dbReference type="Pfam" id="PF08612">
    <property type="entry name" value="Med20"/>
    <property type="match status" value="1"/>
</dbReference>
<dbReference type="GO" id="GO:0006357">
    <property type="term" value="P:regulation of transcription by RNA polymerase II"/>
    <property type="evidence" value="ECO:0007669"/>
    <property type="project" value="InterPro"/>
</dbReference>
<dbReference type="GO" id="GO:0016592">
    <property type="term" value="C:mediator complex"/>
    <property type="evidence" value="ECO:0007669"/>
    <property type="project" value="InterPro"/>
</dbReference>
<dbReference type="OrthoDB" id="1854899at2759"/>
<proteinExistence type="inferred from homology"/>
<keyword evidence="4" id="KW-0010">Activator</keyword>
<evidence type="ECO:0000313" key="5">
    <source>
        <dbReference type="EMBL" id="CCE72811.1"/>
    </source>
</evidence>
<reference evidence="7" key="2">
    <citation type="journal article" date="2012" name="G3 (Bethesda)">
        <title>Pichia sorbitophila, an interspecies yeast hybrid reveals early steps of genome resolution following polyploidization.</title>
        <authorList>
            <person name="Leh Louis V."/>
            <person name="Despons L."/>
            <person name="Friedrich A."/>
            <person name="Martin T."/>
            <person name="Durrens P."/>
            <person name="Casaregola S."/>
            <person name="Neuveglise C."/>
            <person name="Fairhead C."/>
            <person name="Marck C."/>
            <person name="Cruz J.A."/>
            <person name="Straub M.L."/>
            <person name="Kugler V."/>
            <person name="Sacerdot C."/>
            <person name="Uzunov Z."/>
            <person name="Thierry A."/>
            <person name="Weiss S."/>
            <person name="Bleykasten C."/>
            <person name="De Montigny J."/>
            <person name="Jacques N."/>
            <person name="Jung P."/>
            <person name="Lemaire M."/>
            <person name="Mallet S."/>
            <person name="Morel G."/>
            <person name="Richard G.F."/>
            <person name="Sarkar A."/>
            <person name="Savel G."/>
            <person name="Schacherer J."/>
            <person name="Seret M.L."/>
            <person name="Talla E."/>
            <person name="Samson G."/>
            <person name="Jubin C."/>
            <person name="Poulain J."/>
            <person name="Vacherie B."/>
            <person name="Barbe V."/>
            <person name="Pelletier E."/>
            <person name="Sherman D.J."/>
            <person name="Westhof E."/>
            <person name="Weissenbach J."/>
            <person name="Baret P.V."/>
            <person name="Wincker P."/>
            <person name="Gaillardin C."/>
            <person name="Dujon B."/>
            <person name="Souciet J.L."/>
        </authorList>
    </citation>
    <scope>NUCLEOTIDE SEQUENCE [LARGE SCALE GENOMIC DNA]</scope>
    <source>
        <strain evidence="7">ATCC MYA-4447 / BCRC 22081 / CBS 7064 / NBRC 10061 / NRRL Y-12695</strain>
    </source>
</reference>
<accession>G8YVC8</accession>
<keyword evidence="4" id="KW-0805">Transcription regulation</keyword>
<dbReference type="HOGENOM" id="CLU_065844_0_0_1"/>
<dbReference type="AlphaFoldDB" id="G8YVC8"/>
<name>G8YVC8_PICSO</name>
<gene>
    <name evidence="5" type="primary">Piso0_000405</name>
    <name evidence="4" type="synonym">MED20</name>
    <name evidence="5" type="ORF">GNLVRS01_PISO0A08624g</name>
    <name evidence="6" type="ORF">GNLVRS01_PISO0B08691g</name>
</gene>
<dbReference type="EMBL" id="FO082059">
    <property type="protein sequence ID" value="CCE72811.1"/>
    <property type="molecule type" value="Genomic_DNA"/>
</dbReference>
<dbReference type="eggNOG" id="ENOG502RXMU">
    <property type="taxonomic scope" value="Eukaryota"/>
</dbReference>
<evidence type="ECO:0000313" key="6">
    <source>
        <dbReference type="EMBL" id="CCE73372.1"/>
    </source>
</evidence>
<dbReference type="EMBL" id="FO082058">
    <property type="protein sequence ID" value="CCE73372.1"/>
    <property type="molecule type" value="Genomic_DNA"/>
</dbReference>
<reference evidence="5" key="1">
    <citation type="submission" date="2011-10" db="EMBL/GenBank/DDBJ databases">
        <authorList>
            <person name="Genoscope - CEA"/>
        </authorList>
    </citation>
    <scope>NUCLEOTIDE SEQUENCE</scope>
    <source>
        <strain evidence="5">CBS 7064</strain>
    </source>
</reference>
<keyword evidence="4" id="KW-0804">Transcription</keyword>
<organism evidence="5 7">
    <name type="scientific">Pichia sorbitophila (strain ATCC MYA-4447 / BCRC 22081 / CBS 7064 / NBRC 10061 / NRRL Y-12695)</name>
    <name type="common">Hybrid yeast</name>
    <dbReference type="NCBI Taxonomy" id="559304"/>
    <lineage>
        <taxon>Eukaryota</taxon>
        <taxon>Fungi</taxon>
        <taxon>Dikarya</taxon>
        <taxon>Ascomycota</taxon>
        <taxon>Saccharomycotina</taxon>
        <taxon>Pichiomycetes</taxon>
        <taxon>Debaryomycetaceae</taxon>
        <taxon>Millerozyma</taxon>
    </lineage>
</organism>
<comment type="similarity">
    <text evidence="2 4">Belongs to the Mediator complex subunit 20 family.</text>
</comment>
<evidence type="ECO:0000256" key="1">
    <source>
        <dbReference type="ARBA" id="ARBA00004123"/>
    </source>
</evidence>
<dbReference type="FunCoup" id="G8YVC8">
    <property type="interactions" value="415"/>
</dbReference>
<dbReference type="InterPro" id="IPR013921">
    <property type="entry name" value="Mediator_Med20"/>
</dbReference>
<keyword evidence="3 4" id="KW-0539">Nucleus</keyword>
<evidence type="ECO:0000256" key="2">
    <source>
        <dbReference type="ARBA" id="ARBA00010743"/>
    </source>
</evidence>
<comment type="subcellular location">
    <subcellularLocation>
        <location evidence="1 4">Nucleus</location>
    </subcellularLocation>
</comment>
<evidence type="ECO:0000256" key="4">
    <source>
        <dbReference type="RuleBase" id="RU364152"/>
    </source>
</evidence>
<protein>
    <recommendedName>
        <fullName evidence="4">Mediator of RNA polymerase II transcription subunit 20</fullName>
    </recommendedName>
    <alternativeName>
        <fullName evidence="4">Mediator complex subunit 20</fullName>
    </alternativeName>
</protein>
<comment type="subunit">
    <text evidence="4">Component of the Mediator complex.</text>
</comment>
<dbReference type="OMA" id="WTQRQSI"/>
<evidence type="ECO:0000256" key="3">
    <source>
        <dbReference type="ARBA" id="ARBA00023242"/>
    </source>
</evidence>
<sequence>MITGLILIQKATPETILKLHDQLSNELPQIKGKWGFSFKVFRNNPYSIDASKNDGATTQQARFLHVFKPTYLKDACVCLIDKKTSATLSGRVMEDSDESAGGEIPMIAGSHLHKGATGGLNDPFDFFVAQKLQSLWVQRQNIRGDGGQIYELENGNLTIRTSNVFLHGIFKGLLVQIEVQSKESKLSRHEVLEKITTKYNIPSGKIYCDMLDASSPDYNSDLCLQYSEVLNF</sequence>
<comment type="function">
    <text evidence="4">Component of the Mediator complex, a coactivator involved in the regulated transcription of nearly all RNA polymerase II-dependent genes. Mediator functions as a bridge to convey information from gene-specific regulatory proteins to the basal RNA polymerase II transcription machinery. Mediator is recruited to promoters by direct interactions with regulatory proteins and serves as a scaffold for the assembly of a functional preinitiation complex with RNA polymerase II and the general transcription factors.</text>
</comment>
<dbReference type="Gene3D" id="3.30.310.180">
    <property type="match status" value="2"/>
</dbReference>
<dbReference type="Proteomes" id="UP000005222">
    <property type="component" value="Chromosome B"/>
</dbReference>
<dbReference type="STRING" id="559304.G8YVC8"/>
<dbReference type="InParanoid" id="G8YVC8"/>
<dbReference type="GO" id="GO:0003712">
    <property type="term" value="F:transcription coregulator activity"/>
    <property type="evidence" value="ECO:0007669"/>
    <property type="project" value="InterPro"/>
</dbReference>
<evidence type="ECO:0000313" key="7">
    <source>
        <dbReference type="Proteomes" id="UP000005222"/>
    </source>
</evidence>
<dbReference type="Proteomes" id="UP000005222">
    <property type="component" value="Chromosome A"/>
</dbReference>